<dbReference type="AlphaFoldDB" id="A0A015JIZ3"/>
<reference evidence="2 3" key="1">
    <citation type="submission" date="2014-02" db="EMBL/GenBank/DDBJ databases">
        <title>Single nucleus genome sequencing reveals high similarity among nuclei of an endomycorrhizal fungus.</title>
        <authorList>
            <person name="Lin K."/>
            <person name="Geurts R."/>
            <person name="Zhang Z."/>
            <person name="Limpens E."/>
            <person name="Saunders D.G."/>
            <person name="Mu D."/>
            <person name="Pang E."/>
            <person name="Cao H."/>
            <person name="Cha H."/>
            <person name="Lin T."/>
            <person name="Zhou Q."/>
            <person name="Shang Y."/>
            <person name="Li Y."/>
            <person name="Ivanov S."/>
            <person name="Sharma T."/>
            <person name="Velzen R.V."/>
            <person name="Ruijter N.D."/>
            <person name="Aanen D.K."/>
            <person name="Win J."/>
            <person name="Kamoun S."/>
            <person name="Bisseling T."/>
            <person name="Huang S."/>
        </authorList>
    </citation>
    <scope>NUCLEOTIDE SEQUENCE [LARGE SCALE GENOMIC DNA]</scope>
    <source>
        <strain evidence="3">DAOM197198w</strain>
    </source>
</reference>
<sequence>MVILILMFHILKIVSLEKLAEGGFGIIMYKAILFDESHKVVALKRLKKSQKIVKSF</sequence>
<keyword evidence="1" id="KW-0732">Signal</keyword>
<dbReference type="EMBL" id="JEMT01016843">
    <property type="protein sequence ID" value="EXX69462.1"/>
    <property type="molecule type" value="Genomic_DNA"/>
</dbReference>
<comment type="caution">
    <text evidence="2">The sequence shown here is derived from an EMBL/GenBank/DDBJ whole genome shotgun (WGS) entry which is preliminary data.</text>
</comment>
<proteinExistence type="predicted"/>
<evidence type="ECO:0000313" key="3">
    <source>
        <dbReference type="Proteomes" id="UP000022910"/>
    </source>
</evidence>
<name>A0A015JIZ3_RHIIW</name>
<dbReference type="HOGENOM" id="CLU_3015417_0_0_1"/>
<gene>
    <name evidence="2" type="ORF">RirG_095860</name>
</gene>
<evidence type="ECO:0000256" key="1">
    <source>
        <dbReference type="SAM" id="SignalP"/>
    </source>
</evidence>
<feature type="signal peptide" evidence="1">
    <location>
        <begin position="1"/>
        <end position="16"/>
    </location>
</feature>
<protein>
    <recommendedName>
        <fullName evidence="4">Protein kinase domain-containing protein</fullName>
    </recommendedName>
</protein>
<organism evidence="2 3">
    <name type="scientific">Rhizophagus irregularis (strain DAOM 197198w)</name>
    <name type="common">Glomus intraradices</name>
    <dbReference type="NCBI Taxonomy" id="1432141"/>
    <lineage>
        <taxon>Eukaryota</taxon>
        <taxon>Fungi</taxon>
        <taxon>Fungi incertae sedis</taxon>
        <taxon>Mucoromycota</taxon>
        <taxon>Glomeromycotina</taxon>
        <taxon>Glomeromycetes</taxon>
        <taxon>Glomerales</taxon>
        <taxon>Glomeraceae</taxon>
        <taxon>Rhizophagus</taxon>
    </lineage>
</organism>
<evidence type="ECO:0008006" key="4">
    <source>
        <dbReference type="Google" id="ProtNLM"/>
    </source>
</evidence>
<feature type="chain" id="PRO_5001474078" description="Protein kinase domain-containing protein" evidence="1">
    <location>
        <begin position="17"/>
        <end position="56"/>
    </location>
</feature>
<keyword evidence="3" id="KW-1185">Reference proteome</keyword>
<evidence type="ECO:0000313" key="2">
    <source>
        <dbReference type="EMBL" id="EXX69462.1"/>
    </source>
</evidence>
<accession>A0A015JIZ3</accession>
<dbReference type="Proteomes" id="UP000022910">
    <property type="component" value="Unassembled WGS sequence"/>
</dbReference>